<protein>
    <submittedName>
        <fullName evidence="1">Uncharacterized protein</fullName>
    </submittedName>
</protein>
<reference evidence="1 2" key="1">
    <citation type="journal article" date="2017" name="BMC Biol.">
        <title>Genomic innovations, transcriptional plasticity and gene loss underlying the evolution and divergence of two highly polyphagous and invasive Helicoverpa pest species.</title>
        <authorList>
            <person name="Pearce S.L."/>
            <person name="Clarke D.F."/>
            <person name="East P.D."/>
            <person name="Elfekih S."/>
            <person name="Gordon K.H."/>
            <person name="Jermiin L.S."/>
            <person name="McGaughran A."/>
            <person name="Oakeshott J.G."/>
            <person name="Papanikolaou A."/>
            <person name="Perera O.P."/>
            <person name="Rane R.V."/>
            <person name="Richards S."/>
            <person name="Tay W.T."/>
            <person name="Walsh T.K."/>
            <person name="Anderson A."/>
            <person name="Anderson C.J."/>
            <person name="Asgari S."/>
            <person name="Board P.G."/>
            <person name="Bretschneider A."/>
            <person name="Campbell P.M."/>
            <person name="Chertemps T."/>
            <person name="Christeller J.T."/>
            <person name="Coppin C.W."/>
            <person name="Downes S.J."/>
            <person name="Duan G."/>
            <person name="Farnsworth C.A."/>
            <person name="Good R.T."/>
            <person name="Han L.B."/>
            <person name="Han Y.C."/>
            <person name="Hatje K."/>
            <person name="Horne I."/>
            <person name="Huang Y.P."/>
            <person name="Hughes D.S."/>
            <person name="Jacquin-Joly E."/>
            <person name="James W."/>
            <person name="Jhangiani S."/>
            <person name="Kollmar M."/>
            <person name="Kuwar S.S."/>
            <person name="Li S."/>
            <person name="Liu N.Y."/>
            <person name="Maibeche M.T."/>
            <person name="Miller J.R."/>
            <person name="Montagne N."/>
            <person name="Perry T."/>
            <person name="Qu J."/>
            <person name="Song S.V."/>
            <person name="Sutton G.G."/>
            <person name="Vogel H."/>
            <person name="Walenz B.P."/>
            <person name="Xu W."/>
            <person name="Zhang H.J."/>
            <person name="Zou Z."/>
            <person name="Batterham P."/>
            <person name="Edwards O.R."/>
            <person name="Feyereisen R."/>
            <person name="Gibbs R.A."/>
            <person name="Heckel D.G."/>
            <person name="McGrath A."/>
            <person name="Robin C."/>
            <person name="Scherer S.E."/>
            <person name="Worley K.C."/>
            <person name="Wu Y.D."/>
        </authorList>
    </citation>
    <scope>NUCLEOTIDE SEQUENCE [LARGE SCALE GENOMIC DNA]</scope>
    <source>
        <strain evidence="1">Harm_GR_Male_#8</strain>
        <tissue evidence="1">Whole organism</tissue>
    </source>
</reference>
<gene>
    <name evidence="1" type="primary">HaOG202273</name>
    <name evidence="1" type="ORF">B5X24_HaOG202273</name>
</gene>
<evidence type="ECO:0000313" key="1">
    <source>
        <dbReference type="EMBL" id="PZC78367.1"/>
    </source>
</evidence>
<dbReference type="AlphaFoldDB" id="A0A2W1BYQ4"/>
<name>A0A2W1BYQ4_HELAM</name>
<dbReference type="EMBL" id="KZ149905">
    <property type="protein sequence ID" value="PZC78367.1"/>
    <property type="molecule type" value="Genomic_DNA"/>
</dbReference>
<organism evidence="1 2">
    <name type="scientific">Helicoverpa armigera</name>
    <name type="common">Cotton bollworm</name>
    <name type="synonym">Heliothis armigera</name>
    <dbReference type="NCBI Taxonomy" id="29058"/>
    <lineage>
        <taxon>Eukaryota</taxon>
        <taxon>Metazoa</taxon>
        <taxon>Ecdysozoa</taxon>
        <taxon>Arthropoda</taxon>
        <taxon>Hexapoda</taxon>
        <taxon>Insecta</taxon>
        <taxon>Pterygota</taxon>
        <taxon>Neoptera</taxon>
        <taxon>Endopterygota</taxon>
        <taxon>Lepidoptera</taxon>
        <taxon>Glossata</taxon>
        <taxon>Ditrysia</taxon>
        <taxon>Noctuoidea</taxon>
        <taxon>Noctuidae</taxon>
        <taxon>Heliothinae</taxon>
        <taxon>Helicoverpa</taxon>
    </lineage>
</organism>
<dbReference type="Proteomes" id="UP000249218">
    <property type="component" value="Unassembled WGS sequence"/>
</dbReference>
<keyword evidence="2" id="KW-1185">Reference proteome</keyword>
<evidence type="ECO:0000313" key="2">
    <source>
        <dbReference type="Proteomes" id="UP000249218"/>
    </source>
</evidence>
<proteinExistence type="predicted"/>
<sequence>MASAVKKLHTRNTENKRISGGAITENRLRRVVEVSGGEDRYCFRPYTPSLDPTITLLTIRYFCAVDTGDGHAEIRFKTTRVAIGNN</sequence>
<accession>A0A2W1BYQ4</accession>